<keyword evidence="3" id="KW-1003">Cell membrane</keyword>
<evidence type="ECO:0000256" key="3">
    <source>
        <dbReference type="ARBA" id="ARBA00022475"/>
    </source>
</evidence>
<comment type="similarity">
    <text evidence="2">Belongs to the polysaccharide synthase family.</text>
</comment>
<comment type="caution">
    <text evidence="8">The sequence shown here is derived from an EMBL/GenBank/DDBJ whole genome shotgun (WGS) entry which is preliminary data.</text>
</comment>
<feature type="transmembrane region" description="Helical" evidence="7">
    <location>
        <begin position="121"/>
        <end position="138"/>
    </location>
</feature>
<proteinExistence type="inferred from homology"/>
<feature type="transmembrane region" description="Helical" evidence="7">
    <location>
        <begin position="299"/>
        <end position="320"/>
    </location>
</feature>
<feature type="transmembrane region" description="Helical" evidence="7">
    <location>
        <begin position="452"/>
        <end position="472"/>
    </location>
</feature>
<feature type="transmembrane region" description="Helical" evidence="7">
    <location>
        <begin position="395"/>
        <end position="418"/>
    </location>
</feature>
<dbReference type="PANTHER" id="PTHR30250:SF10">
    <property type="entry name" value="LIPOPOLYSACCHARIDE BIOSYNTHESIS PROTEIN WZXC"/>
    <property type="match status" value="1"/>
</dbReference>
<organism evidence="8 9">
    <name type="scientific">Alkalicoccobacillus porphyridii</name>
    <dbReference type="NCBI Taxonomy" id="2597270"/>
    <lineage>
        <taxon>Bacteria</taxon>
        <taxon>Bacillati</taxon>
        <taxon>Bacillota</taxon>
        <taxon>Bacilli</taxon>
        <taxon>Bacillales</taxon>
        <taxon>Bacillaceae</taxon>
        <taxon>Alkalicoccobacillus</taxon>
    </lineage>
</organism>
<evidence type="ECO:0000256" key="4">
    <source>
        <dbReference type="ARBA" id="ARBA00022692"/>
    </source>
</evidence>
<evidence type="ECO:0000313" key="9">
    <source>
        <dbReference type="Proteomes" id="UP000318521"/>
    </source>
</evidence>
<dbReference type="CDD" id="cd13127">
    <property type="entry name" value="MATE_tuaB_like"/>
    <property type="match status" value="1"/>
</dbReference>
<accession>A0A554A4F3</accession>
<dbReference type="GO" id="GO:0005886">
    <property type="term" value="C:plasma membrane"/>
    <property type="evidence" value="ECO:0007669"/>
    <property type="project" value="UniProtKB-SubCell"/>
</dbReference>
<keyword evidence="6 7" id="KW-0472">Membrane</keyword>
<reference evidence="8 9" key="1">
    <citation type="submission" date="2019-07" db="EMBL/GenBank/DDBJ databases">
        <authorList>
            <person name="Park Y.J."/>
            <person name="Jeong S.E."/>
            <person name="Jung H.S."/>
        </authorList>
    </citation>
    <scope>NUCLEOTIDE SEQUENCE [LARGE SCALE GENOMIC DNA]</scope>
    <source>
        <strain evidence="9">P16(2019)</strain>
    </source>
</reference>
<evidence type="ECO:0000256" key="2">
    <source>
        <dbReference type="ARBA" id="ARBA00007430"/>
    </source>
</evidence>
<keyword evidence="5 7" id="KW-1133">Transmembrane helix</keyword>
<evidence type="ECO:0000256" key="7">
    <source>
        <dbReference type="SAM" id="Phobius"/>
    </source>
</evidence>
<feature type="transmembrane region" description="Helical" evidence="7">
    <location>
        <begin position="370"/>
        <end position="389"/>
    </location>
</feature>
<keyword evidence="4 7" id="KW-0812">Transmembrane</keyword>
<feature type="transmembrane region" description="Helical" evidence="7">
    <location>
        <begin position="52"/>
        <end position="71"/>
    </location>
</feature>
<feature type="transmembrane region" description="Helical" evidence="7">
    <location>
        <begin position="20"/>
        <end position="46"/>
    </location>
</feature>
<dbReference type="EMBL" id="VLXZ01000001">
    <property type="protein sequence ID" value="TSB48567.1"/>
    <property type="molecule type" value="Genomic_DNA"/>
</dbReference>
<dbReference type="Pfam" id="PF13440">
    <property type="entry name" value="Polysacc_synt_3"/>
    <property type="match status" value="1"/>
</dbReference>
<feature type="transmembrane region" description="Helical" evidence="7">
    <location>
        <begin position="425"/>
        <end position="446"/>
    </location>
</feature>
<evidence type="ECO:0000256" key="5">
    <source>
        <dbReference type="ARBA" id="ARBA00022989"/>
    </source>
</evidence>
<name>A0A554A4F3_9BACI</name>
<dbReference type="InterPro" id="IPR050833">
    <property type="entry name" value="Poly_Biosynth_Transport"/>
</dbReference>
<evidence type="ECO:0000256" key="6">
    <source>
        <dbReference type="ARBA" id="ARBA00023136"/>
    </source>
</evidence>
<evidence type="ECO:0000256" key="1">
    <source>
        <dbReference type="ARBA" id="ARBA00004651"/>
    </source>
</evidence>
<evidence type="ECO:0000313" key="8">
    <source>
        <dbReference type="EMBL" id="TSB48567.1"/>
    </source>
</evidence>
<sequence>MGGDYNLNEKDLLNKTINGFLWVFFGNGIKTVSKLVFLIIMARLLFPEDFGLVASLGIIISLMEVINRAGIAPSLINIKELNKNHISTGFSLSLILGVLLYIFVYSLAPIFQNFLNANEEFILAIRVMGVLFIINGISRVSDGMLQRNLNFKRINLIQIISMVIGYTLVGLILGFLGFGYWALIIAEMTKKTLNTILLFISYKHSLSVKIKRKEFKEILSYGGGFTLGTLIDYLANRGDEIIIARVLGTISLGYYTRAFQLMSVPVEILNQIFEKVLFPVMSKIKDNPKKLADIYLKNISFIFLISLPFSLYLFLLSSEIIRAVLGPNWEEAIGVLKVLAIGMVFRSGYKVSESLANASGAVYKKAGRQAIFVTFIFIFGWIGHYWGLVGISSGILLAFILNFLIMQYLTITLVPLSFSDILKSILPSIILTFVSGVPLYILTITLRNIDLNFILIVLITFTLYIILILSLIKIKPILFLGYDGAKLLKSILIRFKLEKYYYINISK</sequence>
<comment type="subcellular location">
    <subcellularLocation>
        <location evidence="1">Cell membrane</location>
        <topology evidence="1">Multi-pass membrane protein</topology>
    </subcellularLocation>
</comment>
<dbReference type="PANTHER" id="PTHR30250">
    <property type="entry name" value="PST FAMILY PREDICTED COLANIC ACID TRANSPORTER"/>
    <property type="match status" value="1"/>
</dbReference>
<dbReference type="OrthoDB" id="9770347at2"/>
<feature type="transmembrane region" description="Helical" evidence="7">
    <location>
        <begin position="92"/>
        <end position="115"/>
    </location>
</feature>
<dbReference type="Proteomes" id="UP000318521">
    <property type="component" value="Unassembled WGS sequence"/>
</dbReference>
<feature type="transmembrane region" description="Helical" evidence="7">
    <location>
        <begin position="159"/>
        <end position="183"/>
    </location>
</feature>
<keyword evidence="9" id="KW-1185">Reference proteome</keyword>
<protein>
    <submittedName>
        <fullName evidence="8">Lipopolysaccharide biosynthesis protein</fullName>
    </submittedName>
</protein>
<dbReference type="AlphaFoldDB" id="A0A554A4F3"/>
<gene>
    <name evidence="8" type="ORF">FN960_03160</name>
</gene>